<evidence type="ECO:0000256" key="1">
    <source>
        <dbReference type="SAM" id="Phobius"/>
    </source>
</evidence>
<name>A0A7C4ES26_9BACT</name>
<keyword evidence="1" id="KW-0812">Transmembrane</keyword>
<dbReference type="SUPFAM" id="SSF52266">
    <property type="entry name" value="SGNH hydrolase"/>
    <property type="match status" value="1"/>
</dbReference>
<dbReference type="InterPro" id="IPR036514">
    <property type="entry name" value="SGNH_hydro_sf"/>
</dbReference>
<dbReference type="AlphaFoldDB" id="A0A7C4ES26"/>
<gene>
    <name evidence="2" type="ORF">ENV54_00775</name>
</gene>
<feature type="transmembrane region" description="Helical" evidence="1">
    <location>
        <begin position="7"/>
        <end position="24"/>
    </location>
</feature>
<sequence>MLKMASAFIPVALSVLVYLVAYNNSAAGRLILACLAAGNLFLWMLPTTWFPRCIHVTALRLSSLYIAVIFASWLSLELLFPSVLPAEYAQIMDLTKVFRGADFVPASGVDMVFENEDQEIHVKRPRAAFGQTRRISWHRPGEPFEYHGYDPNSGKTYLNRFFWNSQGYFDHDRPLVKPANTKRVVIIGDSYVEAVQAPLTQTFHKRLEASLNANPWLASGVSFQAIALGNSGAGQSTNLRVLQQEGLAYQPDLVIFTLCSNDFCDDDPALKRQLVLASGEFGSLTRGLARHGLMATVFAARRIQSAWRSRIVVSPELLQWSAEELPVVETAWQRTLAYVNQAKMLCDRAGVAFVLVYLGAEIEVSYRVDPEAALSALRGMGSAHSAILWDMERSVKRVQSYCAEHDIRFVSLLGPLARAQTQTKKRVFGDHYSMFGHEIAGDVLACVVRKCLIDESARDFKECLTEGPQQ</sequence>
<organism evidence="2">
    <name type="scientific">Desulfomonile tiedjei</name>
    <dbReference type="NCBI Taxonomy" id="2358"/>
    <lineage>
        <taxon>Bacteria</taxon>
        <taxon>Pseudomonadati</taxon>
        <taxon>Thermodesulfobacteriota</taxon>
        <taxon>Desulfomonilia</taxon>
        <taxon>Desulfomonilales</taxon>
        <taxon>Desulfomonilaceae</taxon>
        <taxon>Desulfomonile</taxon>
    </lineage>
</organism>
<dbReference type="EMBL" id="DTGT01000023">
    <property type="protein sequence ID" value="HGH59810.1"/>
    <property type="molecule type" value="Genomic_DNA"/>
</dbReference>
<keyword evidence="2" id="KW-0378">Hydrolase</keyword>
<proteinExistence type="predicted"/>
<evidence type="ECO:0000313" key="2">
    <source>
        <dbReference type="EMBL" id="HGH59810.1"/>
    </source>
</evidence>
<comment type="caution">
    <text evidence="2">The sequence shown here is derived from an EMBL/GenBank/DDBJ whole genome shotgun (WGS) entry which is preliminary data.</text>
</comment>
<reference evidence="2" key="1">
    <citation type="journal article" date="2020" name="mSystems">
        <title>Genome- and Community-Level Interaction Insights into Carbon Utilization and Element Cycling Functions of Hydrothermarchaeota in Hydrothermal Sediment.</title>
        <authorList>
            <person name="Zhou Z."/>
            <person name="Liu Y."/>
            <person name="Xu W."/>
            <person name="Pan J."/>
            <person name="Luo Z.H."/>
            <person name="Li M."/>
        </authorList>
    </citation>
    <scope>NUCLEOTIDE SEQUENCE [LARGE SCALE GENOMIC DNA]</scope>
    <source>
        <strain evidence="2">SpSt-769</strain>
    </source>
</reference>
<keyword evidence="1" id="KW-0472">Membrane</keyword>
<keyword evidence="1" id="KW-1133">Transmembrane helix</keyword>
<feature type="transmembrane region" description="Helical" evidence="1">
    <location>
        <begin position="30"/>
        <end position="50"/>
    </location>
</feature>
<protein>
    <submittedName>
        <fullName evidence="2">SGNH/GDSL hydrolase family protein</fullName>
    </submittedName>
</protein>
<dbReference type="GO" id="GO:0016788">
    <property type="term" value="F:hydrolase activity, acting on ester bonds"/>
    <property type="evidence" value="ECO:0007669"/>
    <property type="project" value="UniProtKB-ARBA"/>
</dbReference>
<accession>A0A7C4ES26</accession>
<dbReference type="Gene3D" id="3.40.50.1110">
    <property type="entry name" value="SGNH hydrolase"/>
    <property type="match status" value="1"/>
</dbReference>
<dbReference type="CDD" id="cd00229">
    <property type="entry name" value="SGNH_hydrolase"/>
    <property type="match status" value="1"/>
</dbReference>
<feature type="transmembrane region" description="Helical" evidence="1">
    <location>
        <begin position="62"/>
        <end position="84"/>
    </location>
</feature>